<reference evidence="2 3" key="1">
    <citation type="submission" date="2018-06" db="EMBL/GenBank/DDBJ databases">
        <authorList>
            <consortium name="Pathogen Informatics"/>
            <person name="Doyle S."/>
        </authorList>
    </citation>
    <scope>NUCLEOTIDE SEQUENCE [LARGE SCALE GENOMIC DNA]</scope>
    <source>
        <strain evidence="2 3">NCTC11181</strain>
    </source>
</reference>
<proteinExistence type="predicted"/>
<feature type="region of interest" description="Disordered" evidence="1">
    <location>
        <begin position="159"/>
        <end position="184"/>
    </location>
</feature>
<evidence type="ECO:0000313" key="2">
    <source>
        <dbReference type="EMBL" id="STE75662.1"/>
    </source>
</evidence>
<dbReference type="Proteomes" id="UP000254219">
    <property type="component" value="Unassembled WGS sequence"/>
</dbReference>
<evidence type="ECO:0000313" key="3">
    <source>
        <dbReference type="Proteomes" id="UP000254219"/>
    </source>
</evidence>
<gene>
    <name evidence="2" type="ORF">NCTC11181_04927</name>
</gene>
<evidence type="ECO:0000256" key="1">
    <source>
        <dbReference type="SAM" id="MobiDB-lite"/>
    </source>
</evidence>
<accession>A0A376JZQ8</accession>
<protein>
    <submittedName>
        <fullName evidence="2">Uncharacterized protein</fullName>
    </submittedName>
</protein>
<name>A0A376JZQ8_ECOLX</name>
<dbReference type="EMBL" id="UFYN01000008">
    <property type="protein sequence ID" value="STE75662.1"/>
    <property type="molecule type" value="Genomic_DNA"/>
</dbReference>
<dbReference type="AlphaFoldDB" id="A0A376JZQ8"/>
<sequence length="227" mass="25990">MATSTNKRNALRTKKALRQWSEKATDTFERALGEGAIFASRALQKKINKNVDRPTRWTQQAVGNTNYKNRSGTRHQIFIKGARDKDKKIGSQDDYLKHYFDGGKINKLVPIANGKVLDSHGNIKAIKGGKMMRNIENGNFIKVENKEGTFIMKKYKPKKSRTKRAKNGSAVAKRRLEKRTQKQSKRIVAVKSDKISTRYSTLGSWESNEAMMLENINKHIKSRMKYV</sequence>
<organism evidence="2 3">
    <name type="scientific">Escherichia coli</name>
    <dbReference type="NCBI Taxonomy" id="562"/>
    <lineage>
        <taxon>Bacteria</taxon>
        <taxon>Pseudomonadati</taxon>
        <taxon>Pseudomonadota</taxon>
        <taxon>Gammaproteobacteria</taxon>
        <taxon>Enterobacterales</taxon>
        <taxon>Enterobacteriaceae</taxon>
        <taxon>Escherichia</taxon>
    </lineage>
</organism>